<proteinExistence type="predicted"/>
<dbReference type="EMBL" id="CADCUI010000038">
    <property type="protein sequence ID" value="CAA9351269.1"/>
    <property type="molecule type" value="Genomic_DNA"/>
</dbReference>
<reference evidence="1" key="1">
    <citation type="submission" date="2020-02" db="EMBL/GenBank/DDBJ databases">
        <authorList>
            <person name="Meier V. D."/>
        </authorList>
    </citation>
    <scope>NUCLEOTIDE SEQUENCE</scope>
    <source>
        <strain evidence="1">AVDCRST_MAG34</strain>
    </source>
</reference>
<organism evidence="1">
    <name type="scientific">uncultured Nocardioidaceae bacterium</name>
    <dbReference type="NCBI Taxonomy" id="253824"/>
    <lineage>
        <taxon>Bacteria</taxon>
        <taxon>Bacillati</taxon>
        <taxon>Actinomycetota</taxon>
        <taxon>Actinomycetes</taxon>
        <taxon>Propionibacteriales</taxon>
        <taxon>Nocardioidaceae</taxon>
        <taxon>environmental samples</taxon>
    </lineage>
</organism>
<protein>
    <submittedName>
        <fullName evidence="1">Uncharacterized protein</fullName>
    </submittedName>
</protein>
<feature type="non-terminal residue" evidence="1">
    <location>
        <position position="1"/>
    </location>
</feature>
<sequence>CPVPYRVLGRARPRIRHMTVTTGRLERPSAARCTMSLPPGTGNVAACRHRWEETR</sequence>
<dbReference type="AlphaFoldDB" id="A0A6J4M8N5"/>
<evidence type="ECO:0000313" key="1">
    <source>
        <dbReference type="EMBL" id="CAA9351269.1"/>
    </source>
</evidence>
<name>A0A6J4M8N5_9ACTN</name>
<accession>A0A6J4M8N5</accession>
<feature type="non-terminal residue" evidence="1">
    <location>
        <position position="55"/>
    </location>
</feature>
<gene>
    <name evidence="1" type="ORF">AVDCRST_MAG34-1777</name>
</gene>